<organism evidence="18 19">
    <name type="scientific">Camelina sativa</name>
    <name type="common">False flax</name>
    <name type="synonym">Myagrum sativum</name>
    <dbReference type="NCBI Taxonomy" id="90675"/>
    <lineage>
        <taxon>Eukaryota</taxon>
        <taxon>Viridiplantae</taxon>
        <taxon>Streptophyta</taxon>
        <taxon>Embryophyta</taxon>
        <taxon>Tracheophyta</taxon>
        <taxon>Spermatophyta</taxon>
        <taxon>Magnoliopsida</taxon>
        <taxon>eudicotyledons</taxon>
        <taxon>Gunneridae</taxon>
        <taxon>Pentapetalae</taxon>
        <taxon>rosids</taxon>
        <taxon>malvids</taxon>
        <taxon>Brassicales</taxon>
        <taxon>Brassicaceae</taxon>
        <taxon>Camelineae</taxon>
        <taxon>Camelina</taxon>
    </lineage>
</organism>
<dbReference type="InterPro" id="IPR044600">
    <property type="entry name" value="ATL1/ATL16-like"/>
</dbReference>
<dbReference type="GeneID" id="104752689"/>
<sequence>MESKHIRKLLQLYQACGGNQELITTVQNATSSPLMSPPPPQPLSALDSTMTLTIFILLIALFFMGFFSVYLRHFVDDVSTAEISSIPRRGASTMSPGRSFTSFVPSQPFTSRRGLDSQAVRSLPVYPYTKVSKQRIQDCVICLSEFEQGETVKVIPHCGHLFHVECIDTWLSTHVTCPFCRSSQLFSDKDLEMQAPSPSSEGNSRRSTTEEHDTCTGVGPCLRRCSSWSSLGQRPEFERSLSL</sequence>
<evidence type="ECO:0000256" key="15">
    <source>
        <dbReference type="SAM" id="MobiDB-lite"/>
    </source>
</evidence>
<evidence type="ECO:0000256" key="6">
    <source>
        <dbReference type="ARBA" id="ARBA00022692"/>
    </source>
</evidence>
<evidence type="ECO:0000256" key="5">
    <source>
        <dbReference type="ARBA" id="ARBA00022679"/>
    </source>
</evidence>
<evidence type="ECO:0000259" key="17">
    <source>
        <dbReference type="PROSITE" id="PS50089"/>
    </source>
</evidence>
<proteinExistence type="inferred from homology"/>
<dbReference type="InterPro" id="IPR001841">
    <property type="entry name" value="Znf_RING"/>
</dbReference>
<dbReference type="SMART" id="SM00184">
    <property type="entry name" value="RING"/>
    <property type="match status" value="1"/>
</dbReference>
<feature type="domain" description="RING-type" evidence="17">
    <location>
        <begin position="139"/>
        <end position="181"/>
    </location>
</feature>
<comment type="catalytic activity">
    <reaction evidence="1">
        <text>S-ubiquitinyl-[E2 ubiquitin-conjugating enzyme]-L-cysteine + [acceptor protein]-L-lysine = [E2 ubiquitin-conjugating enzyme]-L-cysteine + N(6)-ubiquitinyl-[acceptor protein]-L-lysine.</text>
        <dbReference type="EC" id="2.3.2.27"/>
    </reaction>
</comment>
<reference evidence="19" key="2">
    <citation type="submission" date="2025-08" db="UniProtKB">
        <authorList>
            <consortium name="RefSeq"/>
        </authorList>
    </citation>
    <scope>IDENTIFICATION</scope>
    <source>
        <tissue evidence="19">Leaf</tissue>
    </source>
</reference>
<evidence type="ECO:0000256" key="4">
    <source>
        <dbReference type="ARBA" id="ARBA00012483"/>
    </source>
</evidence>
<dbReference type="CDD" id="cd16461">
    <property type="entry name" value="RING-H2_EL5-like"/>
    <property type="match status" value="1"/>
</dbReference>
<feature type="transmembrane region" description="Helical" evidence="16">
    <location>
        <begin position="50"/>
        <end position="71"/>
    </location>
</feature>
<evidence type="ECO:0000256" key="2">
    <source>
        <dbReference type="ARBA" id="ARBA00004167"/>
    </source>
</evidence>
<keyword evidence="9" id="KW-0833">Ubl conjugation pathway</keyword>
<evidence type="ECO:0000256" key="8">
    <source>
        <dbReference type="ARBA" id="ARBA00022771"/>
    </source>
</evidence>
<keyword evidence="18" id="KW-1185">Reference proteome</keyword>
<evidence type="ECO:0000313" key="18">
    <source>
        <dbReference type="Proteomes" id="UP000694864"/>
    </source>
</evidence>
<feature type="compositionally biased region" description="Basic and acidic residues" evidence="15">
    <location>
        <begin position="203"/>
        <end position="214"/>
    </location>
</feature>
<comment type="similarity">
    <text evidence="13">Belongs to the RING-type zinc finger family. ATL subfamily.</text>
</comment>
<evidence type="ECO:0000256" key="10">
    <source>
        <dbReference type="ARBA" id="ARBA00022833"/>
    </source>
</evidence>
<keyword evidence="12 16" id="KW-0472">Membrane</keyword>
<feature type="region of interest" description="Disordered" evidence="15">
    <location>
        <begin position="191"/>
        <end position="216"/>
    </location>
</feature>
<dbReference type="PANTHER" id="PTHR46913">
    <property type="entry name" value="RING-H2 FINGER PROTEIN ATL16"/>
    <property type="match status" value="1"/>
</dbReference>
<dbReference type="Proteomes" id="UP000694864">
    <property type="component" value="Chromosome 16"/>
</dbReference>
<keyword evidence="8 14" id="KW-0863">Zinc-finger</keyword>
<name>A0ABM0WME8_CAMSA</name>
<evidence type="ECO:0000256" key="16">
    <source>
        <dbReference type="SAM" id="Phobius"/>
    </source>
</evidence>
<reference evidence="18" key="1">
    <citation type="journal article" date="2014" name="Nat. Commun.">
        <title>The emerging biofuel crop Camelina sativa retains a highly undifferentiated hexaploid genome structure.</title>
        <authorList>
            <person name="Kagale S."/>
            <person name="Koh C."/>
            <person name="Nixon J."/>
            <person name="Bollina V."/>
            <person name="Clarke W.E."/>
            <person name="Tuteja R."/>
            <person name="Spillane C."/>
            <person name="Robinson S.J."/>
            <person name="Links M.G."/>
            <person name="Clarke C."/>
            <person name="Higgins E.E."/>
            <person name="Huebert T."/>
            <person name="Sharpe A.G."/>
            <person name="Parkin I.A."/>
        </authorList>
    </citation>
    <scope>NUCLEOTIDE SEQUENCE [LARGE SCALE GENOMIC DNA]</scope>
    <source>
        <strain evidence="18">cv. DH55</strain>
    </source>
</reference>
<dbReference type="Gene3D" id="3.30.40.10">
    <property type="entry name" value="Zinc/RING finger domain, C3HC4 (zinc finger)"/>
    <property type="match status" value="1"/>
</dbReference>
<keyword evidence="10" id="KW-0862">Zinc</keyword>
<dbReference type="Pfam" id="PF13639">
    <property type="entry name" value="zf-RING_2"/>
    <property type="match status" value="1"/>
</dbReference>
<evidence type="ECO:0000256" key="12">
    <source>
        <dbReference type="ARBA" id="ARBA00023136"/>
    </source>
</evidence>
<gene>
    <name evidence="19" type="primary">LOC104752689</name>
</gene>
<evidence type="ECO:0000256" key="14">
    <source>
        <dbReference type="PROSITE-ProRule" id="PRU00175"/>
    </source>
</evidence>
<keyword evidence="7" id="KW-0479">Metal-binding</keyword>
<keyword evidence="5" id="KW-0808">Transferase</keyword>
<dbReference type="PANTHER" id="PTHR46913:SF1">
    <property type="entry name" value="RING-H2 FINGER PROTEIN ATL16"/>
    <property type="match status" value="1"/>
</dbReference>
<evidence type="ECO:0000256" key="11">
    <source>
        <dbReference type="ARBA" id="ARBA00022989"/>
    </source>
</evidence>
<comment type="subcellular location">
    <subcellularLocation>
        <location evidence="2">Membrane</location>
        <topology evidence="2">Single-pass membrane protein</topology>
    </subcellularLocation>
</comment>
<evidence type="ECO:0000256" key="9">
    <source>
        <dbReference type="ARBA" id="ARBA00022786"/>
    </source>
</evidence>
<comment type="pathway">
    <text evidence="3">Protein modification; protein ubiquitination.</text>
</comment>
<protein>
    <recommendedName>
        <fullName evidence="4">RING-type E3 ubiquitin transferase</fullName>
        <ecNumber evidence="4">2.3.2.27</ecNumber>
    </recommendedName>
</protein>
<keyword evidence="6 16" id="KW-0812">Transmembrane</keyword>
<dbReference type="SUPFAM" id="SSF57850">
    <property type="entry name" value="RING/U-box"/>
    <property type="match status" value="1"/>
</dbReference>
<dbReference type="RefSeq" id="XP_010473193.1">
    <property type="nucleotide sequence ID" value="XM_010474891.1"/>
</dbReference>
<dbReference type="InterPro" id="IPR013083">
    <property type="entry name" value="Znf_RING/FYVE/PHD"/>
</dbReference>
<evidence type="ECO:0000256" key="1">
    <source>
        <dbReference type="ARBA" id="ARBA00000900"/>
    </source>
</evidence>
<dbReference type="PROSITE" id="PS50089">
    <property type="entry name" value="ZF_RING_2"/>
    <property type="match status" value="1"/>
</dbReference>
<accession>A0ABM0WME8</accession>
<evidence type="ECO:0000256" key="7">
    <source>
        <dbReference type="ARBA" id="ARBA00022723"/>
    </source>
</evidence>
<dbReference type="EC" id="2.3.2.27" evidence="4"/>
<evidence type="ECO:0000313" key="19">
    <source>
        <dbReference type="RefSeq" id="XP_010473193.1"/>
    </source>
</evidence>
<evidence type="ECO:0000256" key="13">
    <source>
        <dbReference type="ARBA" id="ARBA00024209"/>
    </source>
</evidence>
<keyword evidence="11 16" id="KW-1133">Transmembrane helix</keyword>
<evidence type="ECO:0000256" key="3">
    <source>
        <dbReference type="ARBA" id="ARBA00004906"/>
    </source>
</evidence>